<dbReference type="STRING" id="71784.A0A1Y2AK28"/>
<dbReference type="GO" id="GO:0000981">
    <property type="term" value="F:DNA-binding transcription factor activity, RNA polymerase II-specific"/>
    <property type="evidence" value="ECO:0007669"/>
    <property type="project" value="InterPro"/>
</dbReference>
<gene>
    <name evidence="8" type="ORF">BCR39DRAFT_550566</name>
</gene>
<organism evidence="8 9">
    <name type="scientific">Naematelia encephala</name>
    <dbReference type="NCBI Taxonomy" id="71784"/>
    <lineage>
        <taxon>Eukaryota</taxon>
        <taxon>Fungi</taxon>
        <taxon>Dikarya</taxon>
        <taxon>Basidiomycota</taxon>
        <taxon>Agaricomycotina</taxon>
        <taxon>Tremellomycetes</taxon>
        <taxon>Tremellales</taxon>
        <taxon>Naemateliaceae</taxon>
        <taxon>Naematelia</taxon>
    </lineage>
</organism>
<evidence type="ECO:0000259" key="7">
    <source>
        <dbReference type="PROSITE" id="PS00463"/>
    </source>
</evidence>
<dbReference type="Proteomes" id="UP000193986">
    <property type="component" value="Unassembled WGS sequence"/>
</dbReference>
<keyword evidence="5" id="KW-0539">Nucleus</keyword>
<feature type="compositionally biased region" description="Basic and acidic residues" evidence="6">
    <location>
        <begin position="52"/>
        <end position="61"/>
    </location>
</feature>
<dbReference type="PANTHER" id="PTHR31845:SF17">
    <property type="entry name" value="ZN(II)2CYS6 TRANSCRIPTION FACTOR (EUROFUNG)"/>
    <property type="match status" value="1"/>
</dbReference>
<dbReference type="EMBL" id="MCFC01000086">
    <property type="protein sequence ID" value="ORY22901.1"/>
    <property type="molecule type" value="Genomic_DNA"/>
</dbReference>
<evidence type="ECO:0000256" key="1">
    <source>
        <dbReference type="ARBA" id="ARBA00004123"/>
    </source>
</evidence>
<name>A0A1Y2AK28_9TREE</name>
<comment type="subcellular location">
    <subcellularLocation>
        <location evidence="1">Nucleus</location>
    </subcellularLocation>
</comment>
<dbReference type="GO" id="GO:0008270">
    <property type="term" value="F:zinc ion binding"/>
    <property type="evidence" value="ECO:0007669"/>
    <property type="project" value="InterPro"/>
</dbReference>
<evidence type="ECO:0000256" key="3">
    <source>
        <dbReference type="ARBA" id="ARBA00023125"/>
    </source>
</evidence>
<feature type="compositionally biased region" description="Polar residues" evidence="6">
    <location>
        <begin position="132"/>
        <end position="146"/>
    </location>
</feature>
<feature type="region of interest" description="Disordered" evidence="6">
    <location>
        <begin position="1"/>
        <end position="21"/>
    </location>
</feature>
<evidence type="ECO:0000313" key="8">
    <source>
        <dbReference type="EMBL" id="ORY22901.1"/>
    </source>
</evidence>
<sequence>MSDIGSEDSASTTAPVSAPTRQIKACERCHRLKTKCRPGASGSAIPCQRCEEARRSCERHPTPPPRARPSQLLKEHEKQIEELQRSIAKLQGRQEALESRLGSVPGNIDEHRLGSPERDTVNLQDGSPEADTLNSQSGSPQYFNTTDLEDPIASDVIRSHRLLPKDPEEGRSRKRRREEDGVPTEPSIELQQIAFDIFSKRCALTVNFLDFTSPSYTRQNVQLQSTVLYWSIIAVGSKEAAELAPVFDYAVRVMAKGVRMTLGGASPSLYDFMGCVLAMLWLSPVRPPGHIVAMAYELDLHNSALELSTKGPDEDRCMRYRLWCQLVLFDLFYSFASARPRLISETEVYVDAERLLTLPNARFQDFKASAQLEILLAVRGWHSQIRQRGASLLSDEVASTIFLDSHITYVDLWLEKWLPWAERLPNDPSVFSGKSSIKTAYWLARMFLAFPFLRGVRQANDITPGGRVALGKAFEAATQLLEVALEHFQPPVVNYVSEVTNVCSALAASFLLKVVHLLPGQFNATATIQLVERGVALFDNISGRYYAKLLGRMVTNVKAGIVEPIDWATELGLTDFSHWDLDGQWGEGLLDNFMNFTQ</sequence>
<evidence type="ECO:0000256" key="4">
    <source>
        <dbReference type="ARBA" id="ARBA00023163"/>
    </source>
</evidence>
<dbReference type="SUPFAM" id="SSF57701">
    <property type="entry name" value="Zn2/Cys6 DNA-binding domain"/>
    <property type="match status" value="1"/>
</dbReference>
<keyword evidence="9" id="KW-1185">Reference proteome</keyword>
<keyword evidence="3" id="KW-0238">DNA-binding</keyword>
<dbReference type="AlphaFoldDB" id="A0A1Y2AK28"/>
<feature type="region of interest" description="Disordered" evidence="6">
    <location>
        <begin position="94"/>
        <end position="185"/>
    </location>
</feature>
<evidence type="ECO:0000313" key="9">
    <source>
        <dbReference type="Proteomes" id="UP000193986"/>
    </source>
</evidence>
<dbReference type="GO" id="GO:0005634">
    <property type="term" value="C:nucleus"/>
    <property type="evidence" value="ECO:0007669"/>
    <property type="project" value="UniProtKB-SubCell"/>
</dbReference>
<comment type="caution">
    <text evidence="8">The sequence shown here is derived from an EMBL/GenBank/DDBJ whole genome shotgun (WGS) entry which is preliminary data.</text>
</comment>
<protein>
    <recommendedName>
        <fullName evidence="7">Zn(2)-C6 fungal-type domain-containing protein</fullName>
    </recommendedName>
</protein>
<dbReference type="GO" id="GO:0000976">
    <property type="term" value="F:transcription cis-regulatory region binding"/>
    <property type="evidence" value="ECO:0007669"/>
    <property type="project" value="TreeGrafter"/>
</dbReference>
<evidence type="ECO:0000256" key="5">
    <source>
        <dbReference type="ARBA" id="ARBA00023242"/>
    </source>
</evidence>
<evidence type="ECO:0000256" key="6">
    <source>
        <dbReference type="SAM" id="MobiDB-lite"/>
    </source>
</evidence>
<evidence type="ECO:0000256" key="2">
    <source>
        <dbReference type="ARBA" id="ARBA00023015"/>
    </source>
</evidence>
<feature type="compositionally biased region" description="Basic and acidic residues" evidence="6">
    <location>
        <begin position="108"/>
        <end position="120"/>
    </location>
</feature>
<keyword evidence="2" id="KW-0805">Transcription regulation</keyword>
<dbReference type="CDD" id="cd00067">
    <property type="entry name" value="GAL4"/>
    <property type="match status" value="1"/>
</dbReference>
<keyword evidence="4" id="KW-0804">Transcription</keyword>
<dbReference type="PROSITE" id="PS00463">
    <property type="entry name" value="ZN2_CY6_FUNGAL_1"/>
    <property type="match status" value="1"/>
</dbReference>
<dbReference type="InParanoid" id="A0A1Y2AK28"/>
<dbReference type="CDD" id="cd12148">
    <property type="entry name" value="fungal_TF_MHR"/>
    <property type="match status" value="1"/>
</dbReference>
<proteinExistence type="predicted"/>
<feature type="domain" description="Zn(2)-C6 fungal-type" evidence="7">
    <location>
        <begin position="25"/>
        <end position="57"/>
    </location>
</feature>
<dbReference type="InterPro" id="IPR001138">
    <property type="entry name" value="Zn2Cys6_DnaBD"/>
</dbReference>
<dbReference type="PANTHER" id="PTHR31845">
    <property type="entry name" value="FINGER DOMAIN PROTEIN, PUTATIVE-RELATED"/>
    <property type="match status" value="1"/>
</dbReference>
<dbReference type="InterPro" id="IPR036864">
    <property type="entry name" value="Zn2-C6_fun-type_DNA-bd_sf"/>
</dbReference>
<reference evidence="8 9" key="1">
    <citation type="submission" date="2016-07" db="EMBL/GenBank/DDBJ databases">
        <title>Pervasive Adenine N6-methylation of Active Genes in Fungi.</title>
        <authorList>
            <consortium name="DOE Joint Genome Institute"/>
            <person name="Mondo S.J."/>
            <person name="Dannebaum R.O."/>
            <person name="Kuo R.C."/>
            <person name="Labutti K."/>
            <person name="Haridas S."/>
            <person name="Kuo A."/>
            <person name="Salamov A."/>
            <person name="Ahrendt S.R."/>
            <person name="Lipzen A."/>
            <person name="Sullivan W."/>
            <person name="Andreopoulos W.B."/>
            <person name="Clum A."/>
            <person name="Lindquist E."/>
            <person name="Daum C."/>
            <person name="Ramamoorthy G.K."/>
            <person name="Gryganskyi A."/>
            <person name="Culley D."/>
            <person name="Magnuson J.K."/>
            <person name="James T.Y."/>
            <person name="O'Malley M.A."/>
            <person name="Stajich J.E."/>
            <person name="Spatafora J.W."/>
            <person name="Visel A."/>
            <person name="Grigoriev I.V."/>
        </authorList>
    </citation>
    <scope>NUCLEOTIDE SEQUENCE [LARGE SCALE GENOMIC DNA]</scope>
    <source>
        <strain evidence="8 9">68-887.2</strain>
    </source>
</reference>
<feature type="region of interest" description="Disordered" evidence="6">
    <location>
        <begin position="52"/>
        <end position="72"/>
    </location>
</feature>
<dbReference type="OrthoDB" id="2535045at2759"/>
<accession>A0A1Y2AK28</accession>
<dbReference type="InterPro" id="IPR051089">
    <property type="entry name" value="prtT"/>
</dbReference>
<dbReference type="Gene3D" id="4.10.240.10">
    <property type="entry name" value="Zn(2)-C6 fungal-type DNA-binding domain"/>
    <property type="match status" value="1"/>
</dbReference>